<comment type="cofactor">
    <cofactor evidence="1">
        <name>pyridoxal 5'-phosphate</name>
        <dbReference type="ChEBI" id="CHEBI:597326"/>
    </cofactor>
</comment>
<dbReference type="GO" id="GO:0008836">
    <property type="term" value="F:diaminopimelate decarboxylase activity"/>
    <property type="evidence" value="ECO:0007669"/>
    <property type="project" value="TreeGrafter"/>
</dbReference>
<keyword evidence="6" id="KW-0745">Spermidine biosynthesis</keyword>
<dbReference type="InterPro" id="IPR022643">
    <property type="entry name" value="De-COase2_C"/>
</dbReference>
<comment type="catalytic activity">
    <reaction evidence="9">
        <text>carboxyspermidine + H(+) = spermidine + CO2</text>
        <dbReference type="Rhea" id="RHEA:34095"/>
        <dbReference type="ChEBI" id="CHEBI:15378"/>
        <dbReference type="ChEBI" id="CHEBI:16526"/>
        <dbReference type="ChEBI" id="CHEBI:57834"/>
        <dbReference type="ChEBI" id="CHEBI:65072"/>
        <dbReference type="EC" id="4.1.1.96"/>
    </reaction>
</comment>
<accession>G4RFA0</accession>
<evidence type="ECO:0000313" key="14">
    <source>
        <dbReference type="Proteomes" id="UP000008850"/>
    </source>
</evidence>
<evidence type="ECO:0000256" key="10">
    <source>
        <dbReference type="ARBA" id="ARBA00047389"/>
    </source>
</evidence>
<dbReference type="SUPFAM" id="SSF50621">
    <property type="entry name" value="Alanine racemase C-terminal domain-like"/>
    <property type="match status" value="1"/>
</dbReference>
<proteinExistence type="inferred from homology"/>
<protein>
    <recommendedName>
        <fullName evidence="3">Carboxynorspermidine/carboxyspermidine decarboxylase</fullName>
        <ecNumber evidence="2">4.1.1.96</ecNumber>
    </recommendedName>
</protein>
<feature type="domain" description="Orn/DAP/Arg decarboxylase 2 C-terminal" evidence="12">
    <location>
        <begin position="294"/>
        <end position="377"/>
    </location>
</feature>
<dbReference type="PANTHER" id="PTHR43727:SF1">
    <property type="entry name" value="CARBOXYNORSPERMIDINE_CARBOXYSPERMIDINE DECARBOXYLASE"/>
    <property type="match status" value="1"/>
</dbReference>
<evidence type="ECO:0000256" key="1">
    <source>
        <dbReference type="ARBA" id="ARBA00001933"/>
    </source>
</evidence>
<dbReference type="Proteomes" id="UP000008850">
    <property type="component" value="Chromosome"/>
</dbReference>
<keyword evidence="7" id="KW-0456">Lyase</keyword>
<comment type="similarity">
    <text evidence="8">Belongs to the Orn/Lys/Arg decarboxylase class-II family. NspC subfamily.</text>
</comment>
<reference evidence="13 14" key="1">
    <citation type="journal article" date="2012" name="J. Bacteriol.">
        <title>Complete genome sequence of Pelagibacterium halotolerans B2T.</title>
        <authorList>
            <person name="Huo Y.Y."/>
            <person name="Cheng H."/>
            <person name="Han X.F."/>
            <person name="Jiang X.W."/>
            <person name="Sun C."/>
            <person name="Zhang X.Q."/>
            <person name="Zhu X.F."/>
            <person name="Liu Y.F."/>
            <person name="Li P.F."/>
            <person name="Ni P.X."/>
            <person name="Wu M."/>
        </authorList>
    </citation>
    <scope>NUCLEOTIDE SEQUENCE [LARGE SCALE GENOMIC DNA]</scope>
    <source>
        <strain evidence="14">DSM 22347 / JCM 15775 / CGMCC 1.7692 / B2</strain>
    </source>
</reference>
<dbReference type="EMBL" id="CP003075">
    <property type="protein sequence ID" value="AEQ50968.1"/>
    <property type="molecule type" value="Genomic_DNA"/>
</dbReference>
<dbReference type="PIRSF" id="PIRSF038941">
    <property type="entry name" value="NspC"/>
    <property type="match status" value="1"/>
</dbReference>
<dbReference type="Gene3D" id="2.40.37.10">
    <property type="entry name" value="Lyase, Ornithine Decarboxylase, Chain A, domain 1"/>
    <property type="match status" value="1"/>
</dbReference>
<dbReference type="GO" id="GO:0008295">
    <property type="term" value="P:spermidine biosynthetic process"/>
    <property type="evidence" value="ECO:0007669"/>
    <property type="project" value="UniProtKB-KW"/>
</dbReference>
<keyword evidence="5" id="KW-0663">Pyridoxal phosphate</keyword>
<dbReference type="GO" id="GO:0009089">
    <property type="term" value="P:lysine biosynthetic process via diaminopimelate"/>
    <property type="evidence" value="ECO:0007669"/>
    <property type="project" value="TreeGrafter"/>
</dbReference>
<dbReference type="InterPro" id="IPR009006">
    <property type="entry name" value="Ala_racemase/Decarboxylase_C"/>
</dbReference>
<evidence type="ECO:0000256" key="6">
    <source>
        <dbReference type="ARBA" id="ARBA00023066"/>
    </source>
</evidence>
<feature type="binding site" evidence="11">
    <location>
        <position position="324"/>
    </location>
    <ligand>
        <name>substrate</name>
    </ligand>
</feature>
<dbReference type="Gene3D" id="3.20.20.10">
    <property type="entry name" value="Alanine racemase"/>
    <property type="match status" value="1"/>
</dbReference>
<dbReference type="InterPro" id="IPR029066">
    <property type="entry name" value="PLP-binding_barrel"/>
</dbReference>
<dbReference type="KEGG" id="phl:KKY_931"/>
<name>G4RFA0_PELHB</name>
<feature type="binding site" evidence="11">
    <location>
        <position position="288"/>
    </location>
    <ligand>
        <name>substrate</name>
    </ligand>
</feature>
<dbReference type="AlphaFoldDB" id="G4RFA0"/>
<dbReference type="Pfam" id="PF00278">
    <property type="entry name" value="Orn_DAP_Arg_deC"/>
    <property type="match status" value="1"/>
</dbReference>
<dbReference type="SUPFAM" id="SSF51419">
    <property type="entry name" value="PLP-binding barrel"/>
    <property type="match status" value="1"/>
</dbReference>
<evidence type="ECO:0000313" key="13">
    <source>
        <dbReference type="EMBL" id="AEQ50968.1"/>
    </source>
</evidence>
<evidence type="ECO:0000256" key="5">
    <source>
        <dbReference type="ARBA" id="ARBA00022898"/>
    </source>
</evidence>
<dbReference type="GO" id="GO:0045312">
    <property type="term" value="P:nor-spermidine biosynthetic process"/>
    <property type="evidence" value="ECO:0007669"/>
    <property type="project" value="InterPro"/>
</dbReference>
<gene>
    <name evidence="13" type="ordered locus">KKY_931</name>
</gene>
<dbReference type="PATRIC" id="fig|1082931.4.peg.924"/>
<dbReference type="CDD" id="cd06829">
    <property type="entry name" value="PLPDE_III_CANSDC"/>
    <property type="match status" value="1"/>
</dbReference>
<keyword evidence="14" id="KW-1185">Reference proteome</keyword>
<dbReference type="eggNOG" id="COG0019">
    <property type="taxonomic scope" value="Bacteria"/>
</dbReference>
<dbReference type="EC" id="4.1.1.96" evidence="2"/>
<evidence type="ECO:0000256" key="11">
    <source>
        <dbReference type="PIRSR" id="PIRSR038941-1"/>
    </source>
</evidence>
<evidence type="ECO:0000259" key="12">
    <source>
        <dbReference type="Pfam" id="PF00278"/>
    </source>
</evidence>
<evidence type="ECO:0000256" key="8">
    <source>
        <dbReference type="ARBA" id="ARBA00025802"/>
    </source>
</evidence>
<evidence type="ECO:0000256" key="3">
    <source>
        <dbReference type="ARBA" id="ARBA00013633"/>
    </source>
</evidence>
<evidence type="ECO:0000256" key="7">
    <source>
        <dbReference type="ARBA" id="ARBA00023239"/>
    </source>
</evidence>
<comment type="catalytic activity">
    <reaction evidence="10">
        <text>carboxynorspermidine + H(+) = norspermidine + CO2</text>
        <dbReference type="Rhea" id="RHEA:34099"/>
        <dbReference type="ChEBI" id="CHEBI:15378"/>
        <dbReference type="ChEBI" id="CHEBI:16526"/>
        <dbReference type="ChEBI" id="CHEBI:57920"/>
        <dbReference type="ChEBI" id="CHEBI:65070"/>
        <dbReference type="EC" id="4.1.1.96"/>
    </reaction>
</comment>
<dbReference type="InterPro" id="IPR005730">
    <property type="entry name" value="Nsp_de-COase"/>
</dbReference>
<sequence length="420" mass="46985">MGASSAFYPARIFLWSVPRKSGSTFSVRERDKQKMARRPSPHLGTKEVRTQELTLQTPYYLLDKSVLLRNLEKISYLRQASGVKCVLALKAFATWSVFDIMAEHMDGTTSSSLNEVKLGAEKFGGETHAYSVAWADHEIDEAIANCDKIIFNSVNQLERYAGKAKAQGKAIGLRLNPGVSHSHFILADPARPFSRLGEWDMERVKPVLDRISGVMFHFNCENDEYDSLDMLLKTIEERYGEILHGLEWVSLGGGIRFTNEDYPIEKLAARLKAMSERYGIQLYLEPGEASVTGSTTLEVSVLDVVYNGKHVAIVDSSTEAHMLDLLTYSEYTNVAPNSGPYTYIVCGKTCLAGDIFGEFQFETELKAGDRISFLDAGGYTMVKKNWFNGVQMPSIAVRHLDGQVELVKEFTFEDYAQSLS</sequence>
<evidence type="ECO:0000256" key="9">
    <source>
        <dbReference type="ARBA" id="ARBA00047351"/>
    </source>
</evidence>
<evidence type="ECO:0000256" key="4">
    <source>
        <dbReference type="ARBA" id="ARBA00022793"/>
    </source>
</evidence>
<evidence type="ECO:0000256" key="2">
    <source>
        <dbReference type="ARBA" id="ARBA00012259"/>
    </source>
</evidence>
<dbReference type="PANTHER" id="PTHR43727">
    <property type="entry name" value="DIAMINOPIMELATE DECARBOXYLASE"/>
    <property type="match status" value="1"/>
</dbReference>
<keyword evidence="4" id="KW-0210">Decarboxylase</keyword>
<dbReference type="STRING" id="1082931.KKY_931"/>
<organism evidence="13 14">
    <name type="scientific">Pelagibacterium halotolerans (strain DSM 22347 / JCM 15775 / CGMCC 1.7692 / B2)</name>
    <dbReference type="NCBI Taxonomy" id="1082931"/>
    <lineage>
        <taxon>Bacteria</taxon>
        <taxon>Pseudomonadati</taxon>
        <taxon>Pseudomonadota</taxon>
        <taxon>Alphaproteobacteria</taxon>
        <taxon>Hyphomicrobiales</taxon>
        <taxon>Devosiaceae</taxon>
        <taxon>Pelagibacterium</taxon>
    </lineage>
</organism>
<dbReference type="HOGENOM" id="CLU_038560_0_0_5"/>